<keyword evidence="13" id="KW-1185">Reference proteome</keyword>
<keyword evidence="6 12" id="KW-0418">Kinase</keyword>
<dbReference type="EMBL" id="BAAAGS010000029">
    <property type="protein sequence ID" value="GAA0538399.1"/>
    <property type="molecule type" value="Genomic_DNA"/>
</dbReference>
<sequence>MRARNSARFGRVGVLRSPKVRDALLWAVLGLPVWWAVATSHQGRFAWWECVIGLAVVAGALALRRRRPSWAVFVALAAWALATVARSAPTEVGLVAMLPLAVATSYSAGVRVSEAHQAVAGFAWTTAGVSALVAAATRDDGAVLVAVIGIAFLGTVPWLVGRHRRQYRDLVWAGWERAEQLEREQRIIAEQARLRERTRIAGDMHDLLGHELSLVALRIGGLEVAPDLDSRHREVAGEARAAVTSAAQRLREVVEMLREEPPPLTPGGSVRELVERAETSGMRIHLAESGEPADTTSMRQRAVCRVAQEALTNAAKHAPGAEVSVRVEHEPGETRVLVANPATGEGGGGGGYGLVALAERVRLAGGEFHAGERGGEFTVHARIPQEAQQIAPAPEGSESAARLAAAQRKVRSSRTVAIAVATGCVVGLATVSGAIAVYDAVTSVLSPADYQRLRPGQSWADVEPYLPSRTRIDDPPRRDPPRPPGAECLYYSTHHNPFDERRLELYRLCFRADVLVGKDFIAGR</sequence>
<dbReference type="Pfam" id="PF07730">
    <property type="entry name" value="HisKA_3"/>
    <property type="match status" value="1"/>
</dbReference>
<dbReference type="InterPro" id="IPR036890">
    <property type="entry name" value="HATPase_C_sf"/>
</dbReference>
<feature type="compositionally biased region" description="Basic and acidic residues" evidence="9">
    <location>
        <begin position="470"/>
        <end position="481"/>
    </location>
</feature>
<dbReference type="Proteomes" id="UP001500729">
    <property type="component" value="Unassembled WGS sequence"/>
</dbReference>
<feature type="transmembrane region" description="Helical" evidence="10">
    <location>
        <begin position="45"/>
        <end position="63"/>
    </location>
</feature>
<evidence type="ECO:0000256" key="4">
    <source>
        <dbReference type="ARBA" id="ARBA00022679"/>
    </source>
</evidence>
<keyword evidence="8" id="KW-0902">Two-component regulatory system</keyword>
<feature type="transmembrane region" description="Helical" evidence="10">
    <location>
        <begin position="119"/>
        <end position="136"/>
    </location>
</feature>
<dbReference type="Gene3D" id="1.20.5.1930">
    <property type="match status" value="1"/>
</dbReference>
<feature type="transmembrane region" description="Helical" evidence="10">
    <location>
        <begin position="416"/>
        <end position="438"/>
    </location>
</feature>
<feature type="transmembrane region" description="Helical" evidence="10">
    <location>
        <begin position="70"/>
        <end position="88"/>
    </location>
</feature>
<name>A0ABN1DAD0_SACER</name>
<comment type="catalytic activity">
    <reaction evidence="1">
        <text>ATP + protein L-histidine = ADP + protein N-phospho-L-histidine.</text>
        <dbReference type="EC" id="2.7.13.3"/>
    </reaction>
</comment>
<dbReference type="CDD" id="cd16917">
    <property type="entry name" value="HATPase_UhpB-NarQ-NarX-like"/>
    <property type="match status" value="1"/>
</dbReference>
<evidence type="ECO:0000256" key="3">
    <source>
        <dbReference type="ARBA" id="ARBA00022553"/>
    </source>
</evidence>
<dbReference type="PANTHER" id="PTHR24421:SF10">
    <property type="entry name" value="NITRATE_NITRITE SENSOR PROTEIN NARQ"/>
    <property type="match status" value="1"/>
</dbReference>
<dbReference type="PANTHER" id="PTHR24421">
    <property type="entry name" value="NITRATE/NITRITE SENSOR PROTEIN NARX-RELATED"/>
    <property type="match status" value="1"/>
</dbReference>
<accession>A0ABN1DAD0</accession>
<feature type="region of interest" description="Disordered" evidence="9">
    <location>
        <begin position="464"/>
        <end position="486"/>
    </location>
</feature>
<feature type="transmembrane region" description="Helical" evidence="10">
    <location>
        <begin position="142"/>
        <end position="160"/>
    </location>
</feature>
<keyword evidence="10" id="KW-0472">Membrane</keyword>
<keyword evidence="10" id="KW-1133">Transmembrane helix</keyword>
<keyword evidence="10" id="KW-0812">Transmembrane</keyword>
<keyword evidence="4" id="KW-0808">Transferase</keyword>
<keyword evidence="7" id="KW-0067">ATP-binding</keyword>
<proteinExistence type="predicted"/>
<evidence type="ECO:0000256" key="2">
    <source>
        <dbReference type="ARBA" id="ARBA00012438"/>
    </source>
</evidence>
<feature type="domain" description="Signal transduction histidine kinase subgroup 3 dimerisation and phosphoacceptor" evidence="11">
    <location>
        <begin position="196"/>
        <end position="260"/>
    </location>
</feature>
<dbReference type="GO" id="GO:0016301">
    <property type="term" value="F:kinase activity"/>
    <property type="evidence" value="ECO:0007669"/>
    <property type="project" value="UniProtKB-KW"/>
</dbReference>
<evidence type="ECO:0000256" key="5">
    <source>
        <dbReference type="ARBA" id="ARBA00022741"/>
    </source>
</evidence>
<evidence type="ECO:0000256" key="10">
    <source>
        <dbReference type="SAM" id="Phobius"/>
    </source>
</evidence>
<feature type="transmembrane region" description="Helical" evidence="10">
    <location>
        <begin position="94"/>
        <end position="112"/>
    </location>
</feature>
<reference evidence="12 13" key="1">
    <citation type="journal article" date="2019" name="Int. J. Syst. Evol. Microbiol.">
        <title>The Global Catalogue of Microorganisms (GCM) 10K type strain sequencing project: providing services to taxonomists for standard genome sequencing and annotation.</title>
        <authorList>
            <consortium name="The Broad Institute Genomics Platform"/>
            <consortium name="The Broad Institute Genome Sequencing Center for Infectious Disease"/>
            <person name="Wu L."/>
            <person name="Ma J."/>
        </authorList>
    </citation>
    <scope>NUCLEOTIDE SEQUENCE [LARGE SCALE GENOMIC DNA]</scope>
    <source>
        <strain evidence="12 13">JCM 10303</strain>
    </source>
</reference>
<dbReference type="InterPro" id="IPR050482">
    <property type="entry name" value="Sensor_HK_TwoCompSys"/>
</dbReference>
<dbReference type="EC" id="2.7.13.3" evidence="2"/>
<evidence type="ECO:0000313" key="12">
    <source>
        <dbReference type="EMBL" id="GAA0538399.1"/>
    </source>
</evidence>
<evidence type="ECO:0000256" key="1">
    <source>
        <dbReference type="ARBA" id="ARBA00000085"/>
    </source>
</evidence>
<keyword evidence="3" id="KW-0597">Phosphoprotein</keyword>
<evidence type="ECO:0000313" key="13">
    <source>
        <dbReference type="Proteomes" id="UP001500729"/>
    </source>
</evidence>
<evidence type="ECO:0000256" key="9">
    <source>
        <dbReference type="SAM" id="MobiDB-lite"/>
    </source>
</evidence>
<comment type="caution">
    <text evidence="12">The sequence shown here is derived from an EMBL/GenBank/DDBJ whole genome shotgun (WGS) entry which is preliminary data.</text>
</comment>
<dbReference type="Gene3D" id="3.30.565.10">
    <property type="entry name" value="Histidine kinase-like ATPase, C-terminal domain"/>
    <property type="match status" value="1"/>
</dbReference>
<evidence type="ECO:0000259" key="11">
    <source>
        <dbReference type="Pfam" id="PF07730"/>
    </source>
</evidence>
<gene>
    <name evidence="12" type="ORF">GCM10009533_41980</name>
</gene>
<dbReference type="InterPro" id="IPR011712">
    <property type="entry name" value="Sig_transdc_His_kin_sub3_dim/P"/>
</dbReference>
<evidence type="ECO:0000256" key="8">
    <source>
        <dbReference type="ARBA" id="ARBA00023012"/>
    </source>
</evidence>
<dbReference type="SUPFAM" id="SSF55874">
    <property type="entry name" value="ATPase domain of HSP90 chaperone/DNA topoisomerase II/histidine kinase"/>
    <property type="match status" value="1"/>
</dbReference>
<feature type="transmembrane region" description="Helical" evidence="10">
    <location>
        <begin position="20"/>
        <end position="39"/>
    </location>
</feature>
<evidence type="ECO:0000256" key="6">
    <source>
        <dbReference type="ARBA" id="ARBA00022777"/>
    </source>
</evidence>
<evidence type="ECO:0000256" key="7">
    <source>
        <dbReference type="ARBA" id="ARBA00022840"/>
    </source>
</evidence>
<organism evidence="12 13">
    <name type="scientific">Saccharopolyspora erythraea</name>
    <name type="common">Streptomyces erythraeus</name>
    <dbReference type="NCBI Taxonomy" id="1836"/>
    <lineage>
        <taxon>Bacteria</taxon>
        <taxon>Bacillati</taxon>
        <taxon>Actinomycetota</taxon>
        <taxon>Actinomycetes</taxon>
        <taxon>Pseudonocardiales</taxon>
        <taxon>Pseudonocardiaceae</taxon>
        <taxon>Saccharopolyspora</taxon>
    </lineage>
</organism>
<keyword evidence="5" id="KW-0547">Nucleotide-binding</keyword>
<protein>
    <recommendedName>
        <fullName evidence="2">histidine kinase</fullName>
        <ecNumber evidence="2">2.7.13.3</ecNumber>
    </recommendedName>
</protein>